<dbReference type="Proteomes" id="UP000655868">
    <property type="component" value="Unassembled WGS sequence"/>
</dbReference>
<keyword evidence="3" id="KW-1185">Reference proteome</keyword>
<feature type="transmembrane region" description="Helical" evidence="1">
    <location>
        <begin position="125"/>
        <end position="145"/>
    </location>
</feature>
<feature type="transmembrane region" description="Helical" evidence="1">
    <location>
        <begin position="70"/>
        <end position="89"/>
    </location>
</feature>
<comment type="caution">
    <text evidence="2">The sequence shown here is derived from an EMBL/GenBank/DDBJ whole genome shotgun (WGS) entry which is preliminary data.</text>
</comment>
<accession>A0A934NSX4</accession>
<dbReference type="EMBL" id="JAEMNV010000005">
    <property type="protein sequence ID" value="MBJ8340714.1"/>
    <property type="molecule type" value="Genomic_DNA"/>
</dbReference>
<keyword evidence="1" id="KW-0472">Membrane</keyword>
<name>A0A934NSX4_9NOCA</name>
<keyword evidence="1" id="KW-1133">Transmembrane helix</keyword>
<organism evidence="2 3">
    <name type="scientific">Antrihabitans stalagmiti</name>
    <dbReference type="NCBI Taxonomy" id="2799499"/>
    <lineage>
        <taxon>Bacteria</taxon>
        <taxon>Bacillati</taxon>
        <taxon>Actinomycetota</taxon>
        <taxon>Actinomycetes</taxon>
        <taxon>Mycobacteriales</taxon>
        <taxon>Nocardiaceae</taxon>
        <taxon>Antrihabitans</taxon>
    </lineage>
</organism>
<evidence type="ECO:0000313" key="3">
    <source>
        <dbReference type="Proteomes" id="UP000655868"/>
    </source>
</evidence>
<evidence type="ECO:0000256" key="1">
    <source>
        <dbReference type="SAM" id="Phobius"/>
    </source>
</evidence>
<reference evidence="2" key="1">
    <citation type="submission" date="2020-12" db="EMBL/GenBank/DDBJ databases">
        <title>Antrihabitans popcorni sp. nov. and Antrihabitans auranticaus sp. nov., isolated from a larva cave.</title>
        <authorList>
            <person name="Lee S.D."/>
            <person name="Kim I.S."/>
        </authorList>
    </citation>
    <scope>NUCLEOTIDE SEQUENCE</scope>
    <source>
        <strain evidence="2">YC3-6</strain>
    </source>
</reference>
<dbReference type="Pfam" id="PF19545">
    <property type="entry name" value="DUF6069"/>
    <property type="match status" value="1"/>
</dbReference>
<keyword evidence="1" id="KW-0812">Transmembrane</keyword>
<feature type="transmembrane region" description="Helical" evidence="1">
    <location>
        <begin position="28"/>
        <end position="50"/>
    </location>
</feature>
<dbReference type="AlphaFoldDB" id="A0A934NSX4"/>
<evidence type="ECO:0000313" key="2">
    <source>
        <dbReference type="EMBL" id="MBJ8340714.1"/>
    </source>
</evidence>
<gene>
    <name evidence="2" type="ORF">JGU71_17620</name>
</gene>
<feature type="transmembrane region" description="Helical" evidence="1">
    <location>
        <begin position="101"/>
        <end position="119"/>
    </location>
</feature>
<proteinExistence type="predicted"/>
<sequence length="155" mass="16034">MTAANAETSTATPATTPHNRRALNRPQAVAFAVVAALVVNLVVWLVGWAFGGDFTIVADGKTSDAAPGGVIIFTVVPTLIGMTAAALLLPYWAGVVRVAQIIGPTLSILTIGLTINAPFDGPSTVSLSAMHVVIAIAIYVGLDAMQRGWAAKRRN</sequence>
<protein>
    <submittedName>
        <fullName evidence="2">Uncharacterized protein</fullName>
    </submittedName>
</protein>
<dbReference type="RefSeq" id="WP_199705579.1">
    <property type="nucleotide sequence ID" value="NZ_JAEMNV010000005.1"/>
</dbReference>
<dbReference type="InterPro" id="IPR045713">
    <property type="entry name" value="DUF6069"/>
</dbReference>